<keyword evidence="3" id="KW-0804">Transcription</keyword>
<keyword evidence="6" id="KW-1185">Reference proteome</keyword>
<evidence type="ECO:0000313" key="6">
    <source>
        <dbReference type="Proteomes" id="UP000317378"/>
    </source>
</evidence>
<dbReference type="Gene3D" id="3.30.70.920">
    <property type="match status" value="1"/>
</dbReference>
<dbReference type="InterPro" id="IPR000485">
    <property type="entry name" value="AsnC-type_HTH_dom"/>
</dbReference>
<dbReference type="EMBL" id="VCHX02000162">
    <property type="protein sequence ID" value="TPQ19253.1"/>
    <property type="molecule type" value="Genomic_DNA"/>
</dbReference>
<evidence type="ECO:0000259" key="4">
    <source>
        <dbReference type="PROSITE" id="PS50956"/>
    </source>
</evidence>
<dbReference type="SUPFAM" id="SSF46785">
    <property type="entry name" value="Winged helix' DNA-binding domain"/>
    <property type="match status" value="1"/>
</dbReference>
<evidence type="ECO:0000256" key="1">
    <source>
        <dbReference type="ARBA" id="ARBA00023015"/>
    </source>
</evidence>
<dbReference type="AlphaFoldDB" id="A0A505D450"/>
<dbReference type="GO" id="GO:0043565">
    <property type="term" value="F:sequence-specific DNA binding"/>
    <property type="evidence" value="ECO:0007669"/>
    <property type="project" value="InterPro"/>
</dbReference>
<dbReference type="Pfam" id="PF01037">
    <property type="entry name" value="AsnC_trans_reg"/>
    <property type="match status" value="1"/>
</dbReference>
<dbReference type="Proteomes" id="UP000317378">
    <property type="component" value="Unassembled WGS sequence"/>
</dbReference>
<dbReference type="OrthoDB" id="9809462at2"/>
<name>A0A505D450_9ACTN</name>
<dbReference type="SUPFAM" id="SSF54909">
    <property type="entry name" value="Dimeric alpha+beta barrel"/>
    <property type="match status" value="1"/>
</dbReference>
<dbReference type="InterPro" id="IPR019888">
    <property type="entry name" value="Tscrpt_reg_AsnC-like"/>
</dbReference>
<dbReference type="SMART" id="SM00344">
    <property type="entry name" value="HTH_ASNC"/>
    <property type="match status" value="1"/>
</dbReference>
<dbReference type="InterPro" id="IPR011008">
    <property type="entry name" value="Dimeric_a/b-barrel"/>
</dbReference>
<dbReference type="GO" id="GO:0043200">
    <property type="term" value="P:response to amino acid"/>
    <property type="evidence" value="ECO:0007669"/>
    <property type="project" value="TreeGrafter"/>
</dbReference>
<keyword evidence="2" id="KW-0238">DNA-binding</keyword>
<sequence length="168" mass="18588">MTDESTAALDELDWSILEELQQDARLSYAELARRVALSPSAVTERVRRLESLRVITGYHAAVDPSRVGLGIQAVVRLKYPGTAHQPLRRLISDQPEILQCHRVTGDECYVLRLAARDVTHLEQVVDQLARLGSLTTSVVYSTLLPRRTVTRPEAASLADGVRASETSD</sequence>
<dbReference type="PROSITE" id="PS50956">
    <property type="entry name" value="HTH_ASNC_2"/>
    <property type="match status" value="1"/>
</dbReference>
<dbReference type="PRINTS" id="PR00033">
    <property type="entry name" value="HTHASNC"/>
</dbReference>
<evidence type="ECO:0000256" key="2">
    <source>
        <dbReference type="ARBA" id="ARBA00023125"/>
    </source>
</evidence>
<evidence type="ECO:0000256" key="3">
    <source>
        <dbReference type="ARBA" id="ARBA00023163"/>
    </source>
</evidence>
<gene>
    <name evidence="5" type="ORF">FGD71_026645</name>
</gene>
<dbReference type="Gene3D" id="1.10.10.10">
    <property type="entry name" value="Winged helix-like DNA-binding domain superfamily/Winged helix DNA-binding domain"/>
    <property type="match status" value="1"/>
</dbReference>
<dbReference type="PANTHER" id="PTHR30154:SF53">
    <property type="entry name" value="HTH-TYPE TRANSCRIPTIONAL REGULATOR LRPC"/>
    <property type="match status" value="1"/>
</dbReference>
<organism evidence="5 6">
    <name type="scientific">Streptomyces sporangiiformans</name>
    <dbReference type="NCBI Taxonomy" id="2315329"/>
    <lineage>
        <taxon>Bacteria</taxon>
        <taxon>Bacillati</taxon>
        <taxon>Actinomycetota</taxon>
        <taxon>Actinomycetes</taxon>
        <taxon>Kitasatosporales</taxon>
        <taxon>Streptomycetaceae</taxon>
        <taxon>Streptomyces</taxon>
    </lineage>
</organism>
<protein>
    <submittedName>
        <fullName evidence="5">Lrp/AsnC family transcriptional regulator</fullName>
    </submittedName>
</protein>
<dbReference type="InterPro" id="IPR019887">
    <property type="entry name" value="Tscrpt_reg_AsnC/Lrp_C"/>
</dbReference>
<dbReference type="Pfam" id="PF13404">
    <property type="entry name" value="HTH_AsnC-type"/>
    <property type="match status" value="1"/>
</dbReference>
<comment type="caution">
    <text evidence="5">The sequence shown here is derived from an EMBL/GenBank/DDBJ whole genome shotgun (WGS) entry which is preliminary data.</text>
</comment>
<dbReference type="FunFam" id="1.10.10.10:FF:000186">
    <property type="entry name" value="AsnC family transcriptional regulator"/>
    <property type="match status" value="1"/>
</dbReference>
<dbReference type="GO" id="GO:0005829">
    <property type="term" value="C:cytosol"/>
    <property type="evidence" value="ECO:0007669"/>
    <property type="project" value="TreeGrafter"/>
</dbReference>
<evidence type="ECO:0000313" key="5">
    <source>
        <dbReference type="EMBL" id="TPQ19253.1"/>
    </source>
</evidence>
<dbReference type="RefSeq" id="WP_119103066.1">
    <property type="nucleotide sequence ID" value="NZ_QXMJ01000162.1"/>
</dbReference>
<dbReference type="InterPro" id="IPR036388">
    <property type="entry name" value="WH-like_DNA-bd_sf"/>
</dbReference>
<reference evidence="5 6" key="1">
    <citation type="submission" date="2019-06" db="EMBL/GenBank/DDBJ databases">
        <title>Streptomyces sporangiiformans sp. nov., a novel actinomycete isolated from soil in Mount Song.</title>
        <authorList>
            <person name="Han L."/>
        </authorList>
    </citation>
    <scope>NUCLEOTIDE SEQUENCE [LARGE SCALE GENOMIC DNA]</scope>
    <source>
        <strain evidence="5 6">NEAU-SSA 1</strain>
    </source>
</reference>
<feature type="domain" description="HTH asnC-type" evidence="4">
    <location>
        <begin position="9"/>
        <end position="70"/>
    </location>
</feature>
<proteinExistence type="predicted"/>
<dbReference type="PANTHER" id="PTHR30154">
    <property type="entry name" value="LEUCINE-RESPONSIVE REGULATORY PROTEIN"/>
    <property type="match status" value="1"/>
</dbReference>
<keyword evidence="1" id="KW-0805">Transcription regulation</keyword>
<accession>A0A505D450</accession>
<dbReference type="InterPro" id="IPR036390">
    <property type="entry name" value="WH_DNA-bd_sf"/>
</dbReference>